<feature type="region of interest" description="Disordered" evidence="5">
    <location>
        <begin position="265"/>
        <end position="286"/>
    </location>
</feature>
<evidence type="ECO:0000256" key="1">
    <source>
        <dbReference type="ARBA" id="ARBA00008857"/>
    </source>
</evidence>
<dbReference type="InterPro" id="IPR013762">
    <property type="entry name" value="Integrase-like_cat_sf"/>
</dbReference>
<dbReference type="PROSITE" id="PS51900">
    <property type="entry name" value="CB"/>
    <property type="match status" value="1"/>
</dbReference>
<dbReference type="GO" id="GO:0006310">
    <property type="term" value="P:DNA recombination"/>
    <property type="evidence" value="ECO:0007669"/>
    <property type="project" value="UniProtKB-KW"/>
</dbReference>
<sequence length="410" mass="45663">MSGTKNRRGWGWIRKRSSGRYQASYIGPDNVRHFAPTTFEHKIDAEEWLTDERRAIQEAKKALKSVPADRTAVRLDWMSPEQRDVAADESFKSQMTLAEYGEKWITERKLAPRTRIDYQRILKSDIGPKLGSVMVSNLRPAMVRSWFGSMNPTKQKTRANAYTLLNSICKTAVADELLPSNPCMIHGATVVKGKRDAVVPSISEMAVIADKIEAKFKALVLISAWCGLRFGEVTELRRSDIRYVGTNGSAEPGIVAVERGVTHRNDGNGERCHVGPPKSGKTRKVPIPPHIRAAIDQHLQQYVDPDPNALLFKPVRNGCHVSDRVVRDAFRDACEAANVSQMRLHDMRHFAGHQTARVGNLVETMARLGHTTQSASLRYQGMVSGRDVAIADALSELATHKIEPKSPEPS</sequence>
<dbReference type="GO" id="GO:0003677">
    <property type="term" value="F:DNA binding"/>
    <property type="evidence" value="ECO:0007669"/>
    <property type="project" value="UniProtKB-UniRule"/>
</dbReference>
<proteinExistence type="inferred from homology"/>
<accession>A0A1Q4HEI3</accession>
<dbReference type="Gene3D" id="1.10.443.10">
    <property type="entry name" value="Intergrase catalytic core"/>
    <property type="match status" value="1"/>
</dbReference>
<gene>
    <name evidence="8" type="ORF">BRW65_27790</name>
</gene>
<dbReference type="InterPro" id="IPR010998">
    <property type="entry name" value="Integrase_recombinase_N"/>
</dbReference>
<keyword evidence="3" id="KW-0233">DNA recombination</keyword>
<evidence type="ECO:0000256" key="2">
    <source>
        <dbReference type="ARBA" id="ARBA00023125"/>
    </source>
</evidence>
<reference evidence="8 9" key="1">
    <citation type="submission" date="2016-11" db="EMBL/GenBank/DDBJ databases">
        <title>Genome sequences of unsequenced Mycobacteria.</title>
        <authorList>
            <person name="Greninger A.L."/>
            <person name="Fang F."/>
            <person name="Jerome K.R."/>
        </authorList>
    </citation>
    <scope>NUCLEOTIDE SEQUENCE [LARGE SCALE GENOMIC DNA]</scope>
    <source>
        <strain evidence="8 9">M11</strain>
    </source>
</reference>
<comment type="similarity">
    <text evidence="1">Belongs to the 'phage' integrase family.</text>
</comment>
<dbReference type="Pfam" id="PF26003">
    <property type="entry name" value="Integrase_N_phage"/>
    <property type="match status" value="1"/>
</dbReference>
<dbReference type="InterPro" id="IPR044068">
    <property type="entry name" value="CB"/>
</dbReference>
<dbReference type="AlphaFoldDB" id="A0A1Q4HEI3"/>
<evidence type="ECO:0000313" key="9">
    <source>
        <dbReference type="Proteomes" id="UP000186438"/>
    </source>
</evidence>
<dbReference type="InterPro" id="IPR050090">
    <property type="entry name" value="Tyrosine_recombinase_XerCD"/>
</dbReference>
<keyword evidence="2 4" id="KW-0238">DNA-binding</keyword>
<evidence type="ECO:0000313" key="8">
    <source>
        <dbReference type="EMBL" id="OJZ65822.1"/>
    </source>
</evidence>
<dbReference type="PANTHER" id="PTHR30349">
    <property type="entry name" value="PHAGE INTEGRASE-RELATED"/>
    <property type="match status" value="1"/>
</dbReference>
<dbReference type="PANTHER" id="PTHR30349:SF64">
    <property type="entry name" value="PROPHAGE INTEGRASE INTD-RELATED"/>
    <property type="match status" value="1"/>
</dbReference>
<feature type="domain" description="Core-binding (CB)" evidence="7">
    <location>
        <begin position="95"/>
        <end position="173"/>
    </location>
</feature>
<evidence type="ECO:0000256" key="4">
    <source>
        <dbReference type="PROSITE-ProRule" id="PRU01248"/>
    </source>
</evidence>
<keyword evidence="9" id="KW-1185">Reference proteome</keyword>
<evidence type="ECO:0000259" key="6">
    <source>
        <dbReference type="PROSITE" id="PS51898"/>
    </source>
</evidence>
<organism evidence="8 9">
    <name type="scientific">Mycobacterium paraffinicum</name>
    <dbReference type="NCBI Taxonomy" id="53378"/>
    <lineage>
        <taxon>Bacteria</taxon>
        <taxon>Bacillati</taxon>
        <taxon>Actinomycetota</taxon>
        <taxon>Actinomycetes</taxon>
        <taxon>Mycobacteriales</taxon>
        <taxon>Mycobacteriaceae</taxon>
        <taxon>Mycobacterium</taxon>
    </lineage>
</organism>
<evidence type="ECO:0008006" key="10">
    <source>
        <dbReference type="Google" id="ProtNLM"/>
    </source>
</evidence>
<dbReference type="PROSITE" id="PS51898">
    <property type="entry name" value="TYR_RECOMBINASE"/>
    <property type="match status" value="1"/>
</dbReference>
<protein>
    <recommendedName>
        <fullName evidence="10">Integrase</fullName>
    </recommendedName>
</protein>
<comment type="caution">
    <text evidence="8">The sequence shown here is derived from an EMBL/GenBank/DDBJ whole genome shotgun (WGS) entry which is preliminary data.</text>
</comment>
<dbReference type="Gene3D" id="1.10.150.130">
    <property type="match status" value="1"/>
</dbReference>
<evidence type="ECO:0000256" key="5">
    <source>
        <dbReference type="SAM" id="MobiDB-lite"/>
    </source>
</evidence>
<dbReference type="EMBL" id="MPNT01000045">
    <property type="protein sequence ID" value="OJZ65822.1"/>
    <property type="molecule type" value="Genomic_DNA"/>
</dbReference>
<feature type="domain" description="Tyr recombinase" evidence="6">
    <location>
        <begin position="195"/>
        <end position="392"/>
    </location>
</feature>
<dbReference type="InterPro" id="IPR002104">
    <property type="entry name" value="Integrase_catalytic"/>
</dbReference>
<dbReference type="SUPFAM" id="SSF56349">
    <property type="entry name" value="DNA breaking-rejoining enzymes"/>
    <property type="match status" value="1"/>
</dbReference>
<dbReference type="InterPro" id="IPR058717">
    <property type="entry name" value="Phage_L5_Integrase_N"/>
</dbReference>
<evidence type="ECO:0000256" key="3">
    <source>
        <dbReference type="ARBA" id="ARBA00023172"/>
    </source>
</evidence>
<dbReference type="Proteomes" id="UP000186438">
    <property type="component" value="Unassembled WGS sequence"/>
</dbReference>
<evidence type="ECO:0000259" key="7">
    <source>
        <dbReference type="PROSITE" id="PS51900"/>
    </source>
</evidence>
<dbReference type="STRING" id="53378.BRW65_27790"/>
<dbReference type="InterPro" id="IPR011010">
    <property type="entry name" value="DNA_brk_join_enz"/>
</dbReference>
<name>A0A1Q4HEI3_9MYCO</name>
<dbReference type="RefSeq" id="WP_073880393.1">
    <property type="nucleotide sequence ID" value="NZ_MPNT01000045.1"/>
</dbReference>
<dbReference type="OrthoDB" id="1822491at2"/>
<dbReference type="Pfam" id="PF00589">
    <property type="entry name" value="Phage_integrase"/>
    <property type="match status" value="1"/>
</dbReference>
<dbReference type="CDD" id="cd00397">
    <property type="entry name" value="DNA_BRE_C"/>
    <property type="match status" value="1"/>
</dbReference>
<dbReference type="GO" id="GO:0015074">
    <property type="term" value="P:DNA integration"/>
    <property type="evidence" value="ECO:0007669"/>
    <property type="project" value="InterPro"/>
</dbReference>